<dbReference type="CDD" id="cd06171">
    <property type="entry name" value="Sigma70_r4"/>
    <property type="match status" value="1"/>
</dbReference>
<evidence type="ECO:0000256" key="3">
    <source>
        <dbReference type="ARBA" id="ARBA00023082"/>
    </source>
</evidence>
<organism evidence="7 8">
    <name type="scientific">Dysgonomonas macrotermitis</name>
    <dbReference type="NCBI Taxonomy" id="1346286"/>
    <lineage>
        <taxon>Bacteria</taxon>
        <taxon>Pseudomonadati</taxon>
        <taxon>Bacteroidota</taxon>
        <taxon>Bacteroidia</taxon>
        <taxon>Bacteroidales</taxon>
        <taxon>Dysgonomonadaceae</taxon>
        <taxon>Dysgonomonas</taxon>
    </lineage>
</organism>
<protein>
    <submittedName>
        <fullName evidence="7">RNA polymerase sigma-70 factor, ECF subfamily</fullName>
    </submittedName>
</protein>
<dbReference type="InterPro" id="IPR007627">
    <property type="entry name" value="RNA_pol_sigma70_r2"/>
</dbReference>
<dbReference type="SUPFAM" id="SSF88659">
    <property type="entry name" value="Sigma3 and sigma4 domains of RNA polymerase sigma factors"/>
    <property type="match status" value="1"/>
</dbReference>
<evidence type="ECO:0000259" key="6">
    <source>
        <dbReference type="Pfam" id="PF08281"/>
    </source>
</evidence>
<dbReference type="InterPro" id="IPR039425">
    <property type="entry name" value="RNA_pol_sigma-70-like"/>
</dbReference>
<evidence type="ECO:0000256" key="4">
    <source>
        <dbReference type="ARBA" id="ARBA00023163"/>
    </source>
</evidence>
<evidence type="ECO:0000313" key="7">
    <source>
        <dbReference type="EMBL" id="SHF21856.1"/>
    </source>
</evidence>
<dbReference type="NCBIfam" id="TIGR02937">
    <property type="entry name" value="sigma70-ECF"/>
    <property type="match status" value="1"/>
</dbReference>
<dbReference type="Gene3D" id="1.10.10.10">
    <property type="entry name" value="Winged helix-like DNA-binding domain superfamily/Winged helix DNA-binding domain"/>
    <property type="match status" value="1"/>
</dbReference>
<proteinExistence type="inferred from homology"/>
<dbReference type="InterPro" id="IPR013325">
    <property type="entry name" value="RNA_pol_sigma_r2"/>
</dbReference>
<dbReference type="AlphaFoldDB" id="A0A1M4ZW73"/>
<name>A0A1M4ZW73_9BACT</name>
<dbReference type="GO" id="GO:0003677">
    <property type="term" value="F:DNA binding"/>
    <property type="evidence" value="ECO:0007669"/>
    <property type="project" value="InterPro"/>
</dbReference>
<comment type="similarity">
    <text evidence="1">Belongs to the sigma-70 factor family. ECF subfamily.</text>
</comment>
<evidence type="ECO:0000256" key="1">
    <source>
        <dbReference type="ARBA" id="ARBA00010641"/>
    </source>
</evidence>
<accession>A0A1M4ZW73</accession>
<dbReference type="InterPro" id="IPR014284">
    <property type="entry name" value="RNA_pol_sigma-70_dom"/>
</dbReference>
<dbReference type="Proteomes" id="UP000184480">
    <property type="component" value="Unassembled WGS sequence"/>
</dbReference>
<keyword evidence="8" id="KW-1185">Reference proteome</keyword>
<dbReference type="InterPro" id="IPR036388">
    <property type="entry name" value="WH-like_DNA-bd_sf"/>
</dbReference>
<dbReference type="Pfam" id="PF04542">
    <property type="entry name" value="Sigma70_r2"/>
    <property type="match status" value="1"/>
</dbReference>
<evidence type="ECO:0000313" key="8">
    <source>
        <dbReference type="Proteomes" id="UP000184480"/>
    </source>
</evidence>
<dbReference type="EMBL" id="FQUC01000004">
    <property type="protein sequence ID" value="SHF21856.1"/>
    <property type="molecule type" value="Genomic_DNA"/>
</dbReference>
<dbReference type="Pfam" id="PF08281">
    <property type="entry name" value="Sigma70_r4_2"/>
    <property type="match status" value="1"/>
</dbReference>
<dbReference type="InterPro" id="IPR013324">
    <property type="entry name" value="RNA_pol_sigma_r3/r4-like"/>
</dbReference>
<dbReference type="SUPFAM" id="SSF88946">
    <property type="entry name" value="Sigma2 domain of RNA polymerase sigma factors"/>
    <property type="match status" value="1"/>
</dbReference>
<feature type="domain" description="RNA polymerase sigma factor 70 region 4 type 2" evidence="6">
    <location>
        <begin position="117"/>
        <end position="168"/>
    </location>
</feature>
<dbReference type="PANTHER" id="PTHR43133">
    <property type="entry name" value="RNA POLYMERASE ECF-TYPE SIGMA FACTO"/>
    <property type="match status" value="1"/>
</dbReference>
<dbReference type="GO" id="GO:0006352">
    <property type="term" value="P:DNA-templated transcription initiation"/>
    <property type="evidence" value="ECO:0007669"/>
    <property type="project" value="InterPro"/>
</dbReference>
<feature type="domain" description="RNA polymerase sigma-70 region 2" evidence="5">
    <location>
        <begin position="23"/>
        <end position="90"/>
    </location>
</feature>
<dbReference type="STRING" id="1346286.SAMN05444362_104201"/>
<dbReference type="InterPro" id="IPR013249">
    <property type="entry name" value="RNA_pol_sigma70_r4_t2"/>
</dbReference>
<reference evidence="8" key="1">
    <citation type="submission" date="2016-11" db="EMBL/GenBank/DDBJ databases">
        <authorList>
            <person name="Varghese N."/>
            <person name="Submissions S."/>
        </authorList>
    </citation>
    <scope>NUCLEOTIDE SEQUENCE [LARGE SCALE GENOMIC DNA]</scope>
    <source>
        <strain evidence="8">DSM 27370</strain>
    </source>
</reference>
<sequence>MKNDTLLVSRIILLGDRKAFNQLVEFYQSPIRRFFLNLTNGDEELSKDLAQETFIKAWLNISSFRAASQFSTWLYRIAYNSFYDHARSKKNASNFESIENINKEIYTESTNRDINMDFTRALAILKEDERVIMLLYYMEDLTIDKISKIMAYPSGTIKSHLYRGKKKIADYLKDSGYDR</sequence>
<dbReference type="Gene3D" id="1.10.1740.10">
    <property type="match status" value="1"/>
</dbReference>
<keyword evidence="2" id="KW-0805">Transcription regulation</keyword>
<dbReference type="GO" id="GO:0016987">
    <property type="term" value="F:sigma factor activity"/>
    <property type="evidence" value="ECO:0007669"/>
    <property type="project" value="UniProtKB-KW"/>
</dbReference>
<evidence type="ECO:0000256" key="2">
    <source>
        <dbReference type="ARBA" id="ARBA00023015"/>
    </source>
</evidence>
<keyword evidence="3" id="KW-0731">Sigma factor</keyword>
<gene>
    <name evidence="7" type="ORF">SAMN05444362_104201</name>
</gene>
<evidence type="ECO:0000259" key="5">
    <source>
        <dbReference type="Pfam" id="PF04542"/>
    </source>
</evidence>
<dbReference type="PANTHER" id="PTHR43133:SF51">
    <property type="entry name" value="RNA POLYMERASE SIGMA FACTOR"/>
    <property type="match status" value="1"/>
</dbReference>
<keyword evidence="4" id="KW-0804">Transcription</keyword>